<dbReference type="SMART" id="SM00396">
    <property type="entry name" value="ZnF_UBR1"/>
    <property type="match status" value="1"/>
</dbReference>
<gene>
    <name evidence="6" type="ORF">M9Y10_014831</name>
</gene>
<proteinExistence type="predicted"/>
<dbReference type="InterPro" id="IPR003126">
    <property type="entry name" value="Znf_UBR"/>
</dbReference>
<sequence length="241" mass="27687">MYQCKDCHIVGNLYLCQNCAIKCNFGHNLMYVGILKNKICHCFDQCVCKISSKSRKPFCTYVKTGPNYIKQKEYTCFTCILVGSKGCCSACANYCHRNHAAEFSYLADRFYCDCVENCKCCLLHEDENSPCEYLRRCPNFRFKDKDKKIEQRKYHCLTCSILGPLGICEACAVNSHINHSIEYVGIEKFCCTFLGKDDVSTCYTCYTCDNSGKISICETCALKKHLRHEIHLVGYMKFDCH</sequence>
<organism evidence="6 7">
    <name type="scientific">Tritrichomonas musculus</name>
    <dbReference type="NCBI Taxonomy" id="1915356"/>
    <lineage>
        <taxon>Eukaryota</taxon>
        <taxon>Metamonada</taxon>
        <taxon>Parabasalia</taxon>
        <taxon>Tritrichomonadida</taxon>
        <taxon>Tritrichomonadidae</taxon>
        <taxon>Tritrichomonas</taxon>
    </lineage>
</organism>
<keyword evidence="7" id="KW-1185">Reference proteome</keyword>
<reference evidence="6 7" key="1">
    <citation type="submission" date="2024-04" db="EMBL/GenBank/DDBJ databases">
        <title>Tritrichomonas musculus Genome.</title>
        <authorList>
            <person name="Alves-Ferreira E."/>
            <person name="Grigg M."/>
            <person name="Lorenzi H."/>
            <person name="Galac M."/>
        </authorList>
    </citation>
    <scope>NUCLEOTIDE SEQUENCE [LARGE SCALE GENOMIC DNA]</scope>
    <source>
        <strain evidence="6 7">EAF2021</strain>
    </source>
</reference>
<keyword evidence="2" id="KW-0863">Zinc-finger</keyword>
<evidence type="ECO:0000313" key="7">
    <source>
        <dbReference type="Proteomes" id="UP001470230"/>
    </source>
</evidence>
<evidence type="ECO:0000256" key="4">
    <source>
        <dbReference type="PROSITE-ProRule" id="PRU00508"/>
    </source>
</evidence>
<accession>A0ABR2L0K7</accession>
<evidence type="ECO:0000256" key="2">
    <source>
        <dbReference type="ARBA" id="ARBA00022771"/>
    </source>
</evidence>
<feature type="domain" description="UBR-type" evidence="5">
    <location>
        <begin position="57"/>
        <end position="126"/>
    </location>
</feature>
<evidence type="ECO:0000313" key="6">
    <source>
        <dbReference type="EMBL" id="KAK8896905.1"/>
    </source>
</evidence>
<protein>
    <recommendedName>
        <fullName evidence="5">UBR-type domain-containing protein</fullName>
    </recommendedName>
</protein>
<keyword evidence="3" id="KW-0862">Zinc</keyword>
<keyword evidence="1" id="KW-0479">Metal-binding</keyword>
<comment type="caution">
    <text evidence="6">The sequence shown here is derived from an EMBL/GenBank/DDBJ whole genome shotgun (WGS) entry which is preliminary data.</text>
</comment>
<dbReference type="PROSITE" id="PS51157">
    <property type="entry name" value="ZF_UBR"/>
    <property type="match status" value="1"/>
</dbReference>
<evidence type="ECO:0000259" key="5">
    <source>
        <dbReference type="PROSITE" id="PS51157"/>
    </source>
</evidence>
<evidence type="ECO:0000256" key="3">
    <source>
        <dbReference type="ARBA" id="ARBA00022833"/>
    </source>
</evidence>
<evidence type="ECO:0000256" key="1">
    <source>
        <dbReference type="ARBA" id="ARBA00022723"/>
    </source>
</evidence>
<feature type="zinc finger region" description="UBR-type" evidence="4">
    <location>
        <begin position="57"/>
        <end position="126"/>
    </location>
</feature>
<name>A0ABR2L0K7_9EUKA</name>
<dbReference type="EMBL" id="JAPFFF010000002">
    <property type="protein sequence ID" value="KAK8896905.1"/>
    <property type="molecule type" value="Genomic_DNA"/>
</dbReference>
<dbReference type="Proteomes" id="UP001470230">
    <property type="component" value="Unassembled WGS sequence"/>
</dbReference>